<dbReference type="GO" id="GO:0004222">
    <property type="term" value="F:metalloendopeptidase activity"/>
    <property type="evidence" value="ECO:0007669"/>
    <property type="project" value="InterPro"/>
</dbReference>
<sequence length="263" mass="29735">MCETAKTYRIGTVDPRFGITKEELLKASEEAASNWNNAYPTQLLRYDQTGEITINMVFDERQSFLSEIGALESSLEDRESALDLQNQDFDQQAAEFENKLNNLNKTIQEWNEKGGAPPEQYNKIVAEQKILKQEAERLNNLARELNRSVASFNVEVGQVNKAVSSFNETLTEKPEGGLFIGSENRIEIYINESRKDLNRILAHEMGHAIGIGHVANPNSIMYPESNDQSKLSNEDIAALIEVCEGEKVFDLILLKLNTLEFNF</sequence>
<dbReference type="InterPro" id="IPR021190">
    <property type="entry name" value="Pept_M10A"/>
</dbReference>
<keyword evidence="2" id="KW-0479">Metal-binding</keyword>
<organism evidence="7 8">
    <name type="scientific">Candidatus Curtissbacteria bacterium RIFCSPHIGHO2_02_FULL_40_16b</name>
    <dbReference type="NCBI Taxonomy" id="1797714"/>
    <lineage>
        <taxon>Bacteria</taxon>
        <taxon>Candidatus Curtissiibacteriota</taxon>
    </lineage>
</organism>
<evidence type="ECO:0000256" key="2">
    <source>
        <dbReference type="ARBA" id="ARBA00022723"/>
    </source>
</evidence>
<dbReference type="GO" id="GO:0031012">
    <property type="term" value="C:extracellular matrix"/>
    <property type="evidence" value="ECO:0007669"/>
    <property type="project" value="InterPro"/>
</dbReference>
<name>A0A1F5G8X3_9BACT</name>
<proteinExistence type="predicted"/>
<keyword evidence="4" id="KW-0862">Zinc</keyword>
<dbReference type="GO" id="GO:0008270">
    <property type="term" value="F:zinc ion binding"/>
    <property type="evidence" value="ECO:0007669"/>
    <property type="project" value="InterPro"/>
</dbReference>
<keyword evidence="5" id="KW-0175">Coiled coil</keyword>
<gene>
    <name evidence="7" type="ORF">A3D04_00720</name>
</gene>
<accession>A0A1F5G8X3</accession>
<evidence type="ECO:0000256" key="3">
    <source>
        <dbReference type="ARBA" id="ARBA00022801"/>
    </source>
</evidence>
<comment type="caution">
    <text evidence="7">The sequence shown here is derived from an EMBL/GenBank/DDBJ whole genome shotgun (WGS) entry which is preliminary data.</text>
</comment>
<feature type="domain" description="Peptidase M10 metallopeptidase" evidence="6">
    <location>
        <begin position="7"/>
        <end position="239"/>
    </location>
</feature>
<reference evidence="7 8" key="1">
    <citation type="journal article" date="2016" name="Nat. Commun.">
        <title>Thousands of microbial genomes shed light on interconnected biogeochemical processes in an aquifer system.</title>
        <authorList>
            <person name="Anantharaman K."/>
            <person name="Brown C.T."/>
            <person name="Hug L.A."/>
            <person name="Sharon I."/>
            <person name="Castelle C.J."/>
            <person name="Probst A.J."/>
            <person name="Thomas B.C."/>
            <person name="Singh A."/>
            <person name="Wilkins M.J."/>
            <person name="Karaoz U."/>
            <person name="Brodie E.L."/>
            <person name="Williams K.H."/>
            <person name="Hubbard S.S."/>
            <person name="Banfield J.F."/>
        </authorList>
    </citation>
    <scope>NUCLEOTIDE SEQUENCE [LARGE SCALE GENOMIC DNA]</scope>
</reference>
<evidence type="ECO:0000313" key="8">
    <source>
        <dbReference type="Proteomes" id="UP000177369"/>
    </source>
</evidence>
<evidence type="ECO:0000256" key="5">
    <source>
        <dbReference type="SAM" id="Coils"/>
    </source>
</evidence>
<evidence type="ECO:0000313" key="7">
    <source>
        <dbReference type="EMBL" id="OGD88289.1"/>
    </source>
</evidence>
<keyword evidence="3" id="KW-0378">Hydrolase</keyword>
<dbReference type="GO" id="GO:0006508">
    <property type="term" value="P:proteolysis"/>
    <property type="evidence" value="ECO:0007669"/>
    <property type="project" value="UniProtKB-KW"/>
</dbReference>
<evidence type="ECO:0000259" key="6">
    <source>
        <dbReference type="Pfam" id="PF00413"/>
    </source>
</evidence>
<dbReference type="Proteomes" id="UP000177369">
    <property type="component" value="Unassembled WGS sequence"/>
</dbReference>
<dbReference type="SUPFAM" id="SSF55486">
    <property type="entry name" value="Metalloproteases ('zincins'), catalytic domain"/>
    <property type="match status" value="1"/>
</dbReference>
<dbReference type="EMBL" id="MFBD01000033">
    <property type="protein sequence ID" value="OGD88289.1"/>
    <property type="molecule type" value="Genomic_DNA"/>
</dbReference>
<protein>
    <recommendedName>
        <fullName evidence="6">Peptidase M10 metallopeptidase domain-containing protein</fullName>
    </recommendedName>
</protein>
<dbReference type="Pfam" id="PF00413">
    <property type="entry name" value="Peptidase_M10"/>
    <property type="match status" value="1"/>
</dbReference>
<evidence type="ECO:0000256" key="4">
    <source>
        <dbReference type="ARBA" id="ARBA00022833"/>
    </source>
</evidence>
<dbReference type="AlphaFoldDB" id="A0A1F5G8X3"/>
<keyword evidence="1" id="KW-0645">Protease</keyword>
<dbReference type="InterPro" id="IPR024079">
    <property type="entry name" value="MetalloPept_cat_dom_sf"/>
</dbReference>
<dbReference type="InterPro" id="IPR001818">
    <property type="entry name" value="Pept_M10_metallopeptidase"/>
</dbReference>
<evidence type="ECO:0000256" key="1">
    <source>
        <dbReference type="ARBA" id="ARBA00022670"/>
    </source>
</evidence>
<feature type="coiled-coil region" evidence="5">
    <location>
        <begin position="86"/>
        <end position="155"/>
    </location>
</feature>
<dbReference type="PRINTS" id="PR00138">
    <property type="entry name" value="MATRIXIN"/>
</dbReference>
<dbReference type="STRING" id="1797714.A3D04_00720"/>
<dbReference type="Gene3D" id="3.40.390.10">
    <property type="entry name" value="Collagenase (Catalytic Domain)"/>
    <property type="match status" value="1"/>
</dbReference>